<proteinExistence type="predicted"/>
<comment type="caution">
    <text evidence="1">The sequence shown here is derived from an EMBL/GenBank/DDBJ whole genome shotgun (WGS) entry which is preliminary data.</text>
</comment>
<name>A0ACC2PTV8_9HYME</name>
<accession>A0ACC2PTV8</accession>
<protein>
    <submittedName>
        <fullName evidence="1">Uncharacterized protein</fullName>
    </submittedName>
</protein>
<dbReference type="EMBL" id="CM056741">
    <property type="protein sequence ID" value="KAJ8686872.1"/>
    <property type="molecule type" value="Genomic_DNA"/>
</dbReference>
<gene>
    <name evidence="1" type="ORF">QAD02_022666</name>
</gene>
<sequence>MNDTFLAGELEGDQVNSRRTKKESKNYASGGGKTGDGEVRYPCTNKGCERSYASKKGLQQHTRNECGKDPRYQCGYCDYKSCHVPNTRKHIVNVHHGCAYNILDISDGNRLHFPTRPATNHFCQNESNCLKPKDL</sequence>
<evidence type="ECO:0000313" key="2">
    <source>
        <dbReference type="Proteomes" id="UP001239111"/>
    </source>
</evidence>
<dbReference type="Proteomes" id="UP001239111">
    <property type="component" value="Chromosome 1"/>
</dbReference>
<evidence type="ECO:0000313" key="1">
    <source>
        <dbReference type="EMBL" id="KAJ8686872.1"/>
    </source>
</evidence>
<organism evidence="1 2">
    <name type="scientific">Eretmocerus hayati</name>
    <dbReference type="NCBI Taxonomy" id="131215"/>
    <lineage>
        <taxon>Eukaryota</taxon>
        <taxon>Metazoa</taxon>
        <taxon>Ecdysozoa</taxon>
        <taxon>Arthropoda</taxon>
        <taxon>Hexapoda</taxon>
        <taxon>Insecta</taxon>
        <taxon>Pterygota</taxon>
        <taxon>Neoptera</taxon>
        <taxon>Endopterygota</taxon>
        <taxon>Hymenoptera</taxon>
        <taxon>Apocrita</taxon>
        <taxon>Proctotrupomorpha</taxon>
        <taxon>Chalcidoidea</taxon>
        <taxon>Aphelinidae</taxon>
        <taxon>Aphelininae</taxon>
        <taxon>Eretmocerus</taxon>
    </lineage>
</organism>
<keyword evidence="2" id="KW-1185">Reference proteome</keyword>
<reference evidence="1" key="1">
    <citation type="submission" date="2023-04" db="EMBL/GenBank/DDBJ databases">
        <title>A chromosome-level genome assembly of the parasitoid wasp Eretmocerus hayati.</title>
        <authorList>
            <person name="Zhong Y."/>
            <person name="Liu S."/>
            <person name="Liu Y."/>
        </authorList>
    </citation>
    <scope>NUCLEOTIDE SEQUENCE</scope>
    <source>
        <strain evidence="1">ZJU_SS_LIU_2023</strain>
    </source>
</reference>